<dbReference type="Proteomes" id="UP000824214">
    <property type="component" value="Unassembled WGS sequence"/>
</dbReference>
<name>A0A9D2LVR5_9FIRM</name>
<evidence type="ECO:0000313" key="2">
    <source>
        <dbReference type="Proteomes" id="UP000824214"/>
    </source>
</evidence>
<sequence>MATYLDDYNNRKLSFGPLLKAGKMTLRDTVVYQELLYRIQVLETCQLLCKTAPVTTDTRELVGHYQLVDAVLFCAGKEHAFGAPVQEQGKARRKAAGENLAKIVADCRKRFSSFQAKSPEQYRQSVSAMIGAVLVAWVQLRNTYVPIGEEAKQK</sequence>
<accession>A0A9D2LVR5</accession>
<reference evidence="1" key="1">
    <citation type="journal article" date="2021" name="PeerJ">
        <title>Extensive microbial diversity within the chicken gut microbiome revealed by metagenomics and culture.</title>
        <authorList>
            <person name="Gilroy R."/>
            <person name="Ravi A."/>
            <person name="Getino M."/>
            <person name="Pursley I."/>
            <person name="Horton D.L."/>
            <person name="Alikhan N.F."/>
            <person name="Baker D."/>
            <person name="Gharbi K."/>
            <person name="Hall N."/>
            <person name="Watson M."/>
            <person name="Adriaenssens E.M."/>
            <person name="Foster-Nyarko E."/>
            <person name="Jarju S."/>
            <person name="Secka A."/>
            <person name="Antonio M."/>
            <person name="Oren A."/>
            <person name="Chaudhuri R.R."/>
            <person name="La Ragione R."/>
            <person name="Hildebrand F."/>
            <person name="Pallen M.J."/>
        </authorList>
    </citation>
    <scope>NUCLEOTIDE SEQUENCE</scope>
    <source>
        <strain evidence="1">ChiBcolR8-3208</strain>
    </source>
</reference>
<reference evidence="1" key="2">
    <citation type="submission" date="2021-04" db="EMBL/GenBank/DDBJ databases">
        <authorList>
            <person name="Gilroy R."/>
        </authorList>
    </citation>
    <scope>NUCLEOTIDE SEQUENCE</scope>
    <source>
        <strain evidence="1">ChiBcolR8-3208</strain>
    </source>
</reference>
<protein>
    <submittedName>
        <fullName evidence="1">Uncharacterized protein</fullName>
    </submittedName>
</protein>
<proteinExistence type="predicted"/>
<evidence type="ECO:0000313" key="1">
    <source>
        <dbReference type="EMBL" id="HJB36615.1"/>
    </source>
</evidence>
<gene>
    <name evidence="1" type="ORF">H9942_00925</name>
</gene>
<organism evidence="1 2">
    <name type="scientific">Candidatus Acutalibacter ornithocaccae</name>
    <dbReference type="NCBI Taxonomy" id="2838416"/>
    <lineage>
        <taxon>Bacteria</taxon>
        <taxon>Bacillati</taxon>
        <taxon>Bacillota</taxon>
        <taxon>Clostridia</taxon>
        <taxon>Eubacteriales</taxon>
        <taxon>Acutalibacteraceae</taxon>
        <taxon>Acutalibacter</taxon>
    </lineage>
</organism>
<dbReference type="AlphaFoldDB" id="A0A9D2LVR5"/>
<comment type="caution">
    <text evidence="1">The sequence shown here is derived from an EMBL/GenBank/DDBJ whole genome shotgun (WGS) entry which is preliminary data.</text>
</comment>
<dbReference type="EMBL" id="DWXZ01000013">
    <property type="protein sequence ID" value="HJB36615.1"/>
    <property type="molecule type" value="Genomic_DNA"/>
</dbReference>